<dbReference type="NCBIfam" id="NF033510">
    <property type="entry name" value="Ca_tandemer"/>
    <property type="match status" value="1"/>
</dbReference>
<comment type="caution">
    <text evidence="2">The sequence shown here is derived from an EMBL/GenBank/DDBJ whole genome shotgun (WGS) entry which is preliminary data.</text>
</comment>
<dbReference type="InterPro" id="IPR018247">
    <property type="entry name" value="EF_Hand_1_Ca_BS"/>
</dbReference>
<feature type="non-terminal residue" evidence="2">
    <location>
        <position position="2382"/>
    </location>
</feature>
<evidence type="ECO:0000313" key="2">
    <source>
        <dbReference type="EMBL" id="MFC3140911.1"/>
    </source>
</evidence>
<dbReference type="InterPro" id="IPR047777">
    <property type="entry name" value="LapA-like_RM"/>
</dbReference>
<keyword evidence="3" id="KW-1185">Reference proteome</keyword>
<dbReference type="EMBL" id="JBHRTD010000020">
    <property type="protein sequence ID" value="MFC3140911.1"/>
    <property type="molecule type" value="Genomic_DNA"/>
</dbReference>
<dbReference type="RefSeq" id="WP_380712831.1">
    <property type="nucleotide sequence ID" value="NZ_JBHRTD010000020.1"/>
</dbReference>
<dbReference type="InterPro" id="IPR013783">
    <property type="entry name" value="Ig-like_fold"/>
</dbReference>
<name>A0ABV7GKF4_9GAMM</name>
<feature type="region of interest" description="Disordered" evidence="1">
    <location>
        <begin position="93"/>
        <end position="117"/>
    </location>
</feature>
<accession>A0ABV7GKF4</accession>
<sequence>MGTYTTPKAGLLKYVNGEIVIQNSSTEQSLEAGERVQAGTNLSISDDTQFVLLLDDGTEITEKDIQPPVEQASADDASLQAEIDAIQRQIEEGSDPTEELPDTQAGQATQGHSGYVSIDRTGQSTQAKAGFDTSGLNQESDLRVEDTGFNSVVRAELTLTFDTPPVTGDTTPVITGSSNAAPGSIITLVITDSEGNQQTVTTVVGPDGNFAVEVPAPLPEGPYIVDGTVTDPDNNTGSGNFTGVVDTTAPTVAISITEDSNNDGFINDQELEGDIQILVTLGEGTRVGDNLVVTDQAGNVLFSGPVTQEMLDSGLTLSMPAPATGSQISVTATVTDPVGNVASNSDSATLDYGSSAPTAPTVVIDTDTNNDGYINDDELDGQINVSITFGEGTEVGDNVVITDQDGNVIYSGPVTQDMLDNGLQVAIDPPPTGTTLVIDVTVTDPAGNTAEGSDSATLDYGSGTGAPAAPVVVITEDANNDGYINASELDGEIDFTVTLGAGTEVGDTIEVTDQNGNVIFSGTVTQEMLDNGLSLSVPAANGPLEITATVTDPAGNSASGSDSAIVSVVDPQEPNDPIVTIDEDANNDGYINDDELDGQVNITVTLASGTEVGDTITVTDQDGNVIFSGPVTQNMLDNGLQLAIDPPASGTTLEITATITDPAGNTFTGSDSATLDYGSGDGAPAAPTVNIVDDVNNDGYINGDELDGNIDVEITLGSGTEVGDTVIVTDQDGNVIFEGTVTQDMLDNGLTVSFPAPAPGTDLEVTATVTDPAGNSAEGSDSATLDYGSTAPSAPTVTIEDDTNNDGVINDAELDGQINISVNLGAGTAVGDTVQVTDQDGNVLYTGPVTQDMLDNGLSLTIDVPPSGTTLEITATVTDPAGNTAEGSDSALLDYSGNPPGPAAPTVQITEDTNNDGYINDAELDGQINISVTLSSDTEIGDTIEVTDQDGNVIFSGTVTQDMLDNGIALLIDPPATGTNLVITATVTTPSGNTASGSDNALLDYGSGSGAPASPTVTITEDANNDGYINDAELNGQINYQVTLGAGTQVGDTITVTDQDGNQLYSGPVTQDMLDNGLQLTMDPPASGTTLVITATVTDPAGNSASGNDSAILDYGSGTGAPASPTVSIDNDANNDGYINGDELGTQIDITIEMGDGTEVGDTITVVDQNGNVIFTGPVTQEMLDNGLQLSIDPPPTGTDLTITATVTDPAGNSAVGSDSATLDYGDTAPSSPTLTITEDANNDGYINDSELSGQVDYSITLGAGTSVGDTITVTDQDGNVVYSAVVTQEMLDNGLTLSVDAPPTGTNLQLTATVTDVAGNTASGSDSALLDYGSGTGAPAAPTVVITEDSNNDGTITNDELDGQIDVSITLGAGTAVGDTVTVTDQDGNVIYTGVVTQDMLDNGLTVAVNVPPSGTNLIVTATVTDTAGNSASGSDSAVLDYTETPAPQAPTVVLETDANNDGYISEDELNGGQVNITVTLADDAQVGDTLVVTDQDGNVIFDGTVTQDMLDNGLPLSIDPPATGTQLEVTATITDANGNSAAGSDNAVLDYGSSAPSSPTVTITEDTNDDGFINDAELNGQIDITVSLGAGTAVGDTIVVTDQDGNTLYDGPVTQDMLDNGLQLSVQTPPSGTTLEITAEVTDPAGNSASGSDSAILDYGTDAPSSPTVVLTTDSNNDGYISDDELDGGQVAIDVTLGDGTQVGDTIVVTDQDGTVIFEGTVTQEMLDNGLQLNIDPPATGTNLEVTATVTDPAGNIANGSDSATLDYGSGAPTSPTVVITEDSNNDGYINDGELAGQVDISVTLGAGTAVGDTIVITDQDGNVLFEGSVTQDMLDNGVDLAIDPPATGTTLEITATITDPAGNTAEGSDSATLDYGVGSGAPAAPTVTIDEDANNDGFINNAELDGQIDITVTLGAGTAVGDALIVTDQDGNELFNGTVTQAMLDNGLQLAIDAPATGTTLTVTATVTDPAGNTANGNDSATLDYGSSAPTAPTVVITDDANNDGYIDGTELDGQIDISITLGSGTEVGDAITVTDQDGNVIFEGTVTQDMLDNGLDLTVNPPASGTTLEVTATVEDPAGNSAQGSDSATILDTPAGPSVQITEDANNDGYINSDELDGQVGILVQLSSDTQVGDTLVVMANGVEIFNGTVTQDMLDNGLSLETAPLPTGETLTVTATLTDVAGNTSQGSDSATFDYGDTAPSAPTVTITEDANDDGYINDAELDGQVNITVTLATGTEVGDTIEVTDQDGNVIFSGPVTQEMLDNGLDLSIDPPATGTELDITATVTDSAGNSAEGTDSATLDYGVGTGAPAAPTVVIDEDANNDGYINDTELDGDINITVTLGAGTAVGDTLIVTDQDGNELFNGTVTQAMLDNGVP</sequence>
<dbReference type="PROSITE" id="PS00018">
    <property type="entry name" value="EF_HAND_1"/>
    <property type="match status" value="20"/>
</dbReference>
<reference evidence="3" key="1">
    <citation type="journal article" date="2019" name="Int. J. Syst. Evol. Microbiol.">
        <title>The Global Catalogue of Microorganisms (GCM) 10K type strain sequencing project: providing services to taxonomists for standard genome sequencing and annotation.</title>
        <authorList>
            <consortium name="The Broad Institute Genomics Platform"/>
            <consortium name="The Broad Institute Genome Sequencing Center for Infectious Disease"/>
            <person name="Wu L."/>
            <person name="Ma J."/>
        </authorList>
    </citation>
    <scope>NUCLEOTIDE SEQUENCE [LARGE SCALE GENOMIC DNA]</scope>
    <source>
        <strain evidence="3">KCTC 52277</strain>
    </source>
</reference>
<gene>
    <name evidence="2" type="ORF">ACFOE0_22415</name>
</gene>
<protein>
    <submittedName>
        <fullName evidence="2">Retention module-containing protein</fullName>
    </submittedName>
</protein>
<evidence type="ECO:0000256" key="1">
    <source>
        <dbReference type="SAM" id="MobiDB-lite"/>
    </source>
</evidence>
<organism evidence="2 3">
    <name type="scientific">Shewanella submarina</name>
    <dbReference type="NCBI Taxonomy" id="2016376"/>
    <lineage>
        <taxon>Bacteria</taxon>
        <taxon>Pseudomonadati</taxon>
        <taxon>Pseudomonadota</taxon>
        <taxon>Gammaproteobacteria</taxon>
        <taxon>Alteromonadales</taxon>
        <taxon>Shewanellaceae</taxon>
        <taxon>Shewanella</taxon>
    </lineage>
</organism>
<dbReference type="NCBIfam" id="NF033682">
    <property type="entry name" value="retention_LapA"/>
    <property type="match status" value="1"/>
</dbReference>
<evidence type="ECO:0000313" key="3">
    <source>
        <dbReference type="Proteomes" id="UP001595621"/>
    </source>
</evidence>
<dbReference type="Proteomes" id="UP001595621">
    <property type="component" value="Unassembled WGS sequence"/>
</dbReference>
<proteinExistence type="predicted"/>
<dbReference type="Gene3D" id="2.60.40.10">
    <property type="entry name" value="Immunoglobulins"/>
    <property type="match status" value="20"/>
</dbReference>